<gene>
    <name evidence="2" type="ORF">C8E89_13133</name>
</gene>
<reference evidence="3" key="1">
    <citation type="submission" date="2018-05" db="EMBL/GenBank/DDBJ databases">
        <authorList>
            <person name="Deangelis K."/>
            <person name="Huntemann M."/>
            <person name="Clum A."/>
            <person name="Pillay M."/>
            <person name="Palaniappan K."/>
            <person name="Varghese N."/>
            <person name="Mikhailova N."/>
            <person name="Stamatis D."/>
            <person name="Reddy T."/>
            <person name="Daum C."/>
            <person name="Shapiro N."/>
            <person name="Ivanova N."/>
            <person name="Kyrpides N."/>
            <person name="Woyke T."/>
        </authorList>
    </citation>
    <scope>NUCLEOTIDE SEQUENCE [LARGE SCALE GENOMIC DNA]</scope>
    <source>
        <strain evidence="3">GAS496</strain>
    </source>
</reference>
<evidence type="ECO:0000313" key="3">
    <source>
        <dbReference type="Proteomes" id="UP000247781"/>
    </source>
</evidence>
<dbReference type="Pfam" id="PF01522">
    <property type="entry name" value="Polysacc_deac_1"/>
    <property type="match status" value="1"/>
</dbReference>
<dbReference type="AlphaFoldDB" id="A0A318H818"/>
<accession>A0A318H818</accession>
<dbReference type="OrthoDB" id="9814083at2"/>
<protein>
    <submittedName>
        <fullName evidence="2">Peptidoglycan/xylan/chitin deacetylase (PgdA/CDA1 family)</fullName>
    </submittedName>
</protein>
<dbReference type="Gene3D" id="3.20.20.370">
    <property type="entry name" value="Glycoside hydrolase/deacetylase"/>
    <property type="match status" value="1"/>
</dbReference>
<proteinExistence type="predicted"/>
<name>A0A318H818_9MYCO</name>
<keyword evidence="3" id="KW-1185">Reference proteome</keyword>
<dbReference type="InterPro" id="IPR002509">
    <property type="entry name" value="NODB_dom"/>
</dbReference>
<dbReference type="InterPro" id="IPR011330">
    <property type="entry name" value="Glyco_hydro/deAcase_b/a-brl"/>
</dbReference>
<dbReference type="EMBL" id="QJJU01000031">
    <property type="protein sequence ID" value="PXX00891.1"/>
    <property type="molecule type" value="Genomic_DNA"/>
</dbReference>
<dbReference type="PROSITE" id="PS51318">
    <property type="entry name" value="TAT"/>
    <property type="match status" value="1"/>
</dbReference>
<dbReference type="GO" id="GO:0016810">
    <property type="term" value="F:hydrolase activity, acting on carbon-nitrogen (but not peptide) bonds"/>
    <property type="evidence" value="ECO:0007669"/>
    <property type="project" value="InterPro"/>
</dbReference>
<dbReference type="InterPro" id="IPR050248">
    <property type="entry name" value="Polysacc_deacetylase_ArnD"/>
</dbReference>
<comment type="caution">
    <text evidence="2">The sequence shown here is derived from an EMBL/GenBank/DDBJ whole genome shotgun (WGS) entry which is preliminary data.</text>
</comment>
<dbReference type="PROSITE" id="PS51677">
    <property type="entry name" value="NODB"/>
    <property type="match status" value="1"/>
</dbReference>
<dbReference type="PANTHER" id="PTHR10587">
    <property type="entry name" value="GLYCOSYL TRANSFERASE-RELATED"/>
    <property type="match status" value="1"/>
</dbReference>
<evidence type="ECO:0000313" key="2">
    <source>
        <dbReference type="EMBL" id="PXX00891.1"/>
    </source>
</evidence>
<reference evidence="2 3" key="2">
    <citation type="submission" date="2018-06" db="EMBL/GenBank/DDBJ databases">
        <title>Sequencing of bacterial isolates from soil warming experiment in Harvard Forest, Massachusetts, USA.</title>
        <authorList>
            <person name="Deangelis K.PhD."/>
        </authorList>
    </citation>
    <scope>NUCLEOTIDE SEQUENCE [LARGE SCALE GENOMIC DNA]</scope>
    <source>
        <strain evidence="2 3">GAS496</strain>
    </source>
</reference>
<dbReference type="GO" id="GO:0005975">
    <property type="term" value="P:carbohydrate metabolic process"/>
    <property type="evidence" value="ECO:0007669"/>
    <property type="project" value="InterPro"/>
</dbReference>
<sequence length="262" mass="27290">MISRRAFLATVAGSMAAVGVGIPHSRAAPPDPDPATVASLNRRRIPSEWGMSLPGVTTTFAASGKQIALTFDACKGACDDTLLDTLERNAVPAVLFFCSRWIDANPGRAAQLAANPLFDIGNHGTRHVPLSVSGRSAYGIGGTRSADEVVAEVWTNHTKIAALTGRAPTWFRPGTAHYDDVAVEIVRDLGETPLGFTVNDDQGATASAASVRSRLLGAAPGSIVLAHMNHPESGTATGVGDAITALRAAGWEFVPLSGRTLR</sequence>
<dbReference type="PANTHER" id="PTHR10587:SF134">
    <property type="entry name" value="SECRETED PROTEIN"/>
    <property type="match status" value="1"/>
</dbReference>
<dbReference type="InterPro" id="IPR006311">
    <property type="entry name" value="TAT_signal"/>
</dbReference>
<dbReference type="Proteomes" id="UP000247781">
    <property type="component" value="Unassembled WGS sequence"/>
</dbReference>
<dbReference type="RefSeq" id="WP_110319622.1">
    <property type="nucleotide sequence ID" value="NZ_QJJU01000031.1"/>
</dbReference>
<feature type="domain" description="NodB homology" evidence="1">
    <location>
        <begin position="65"/>
        <end position="254"/>
    </location>
</feature>
<evidence type="ECO:0000259" key="1">
    <source>
        <dbReference type="PROSITE" id="PS51677"/>
    </source>
</evidence>
<organism evidence="2 3">
    <name type="scientific">Mycolicibacterium moriokaense</name>
    <dbReference type="NCBI Taxonomy" id="39691"/>
    <lineage>
        <taxon>Bacteria</taxon>
        <taxon>Bacillati</taxon>
        <taxon>Actinomycetota</taxon>
        <taxon>Actinomycetes</taxon>
        <taxon>Mycobacteriales</taxon>
        <taxon>Mycobacteriaceae</taxon>
        <taxon>Mycolicibacterium</taxon>
    </lineage>
</organism>
<dbReference type="SUPFAM" id="SSF88713">
    <property type="entry name" value="Glycoside hydrolase/deacetylase"/>
    <property type="match status" value="1"/>
</dbReference>